<gene>
    <name evidence="3" type="ORF">A2876_02960</name>
</gene>
<dbReference type="InterPro" id="IPR011055">
    <property type="entry name" value="Dup_hybrid_motif"/>
</dbReference>
<organism evidence="3 4">
    <name type="scientific">Candidatus Amesbacteria bacterium RIFCSPHIGHO2_01_FULL_48_32b</name>
    <dbReference type="NCBI Taxonomy" id="1797253"/>
    <lineage>
        <taxon>Bacteria</taxon>
        <taxon>Candidatus Amesiibacteriota</taxon>
    </lineage>
</organism>
<dbReference type="AlphaFoldDB" id="A0A1F4YF99"/>
<feature type="domain" description="LysM" evidence="2">
    <location>
        <begin position="116"/>
        <end position="160"/>
    </location>
</feature>
<dbReference type="CDD" id="cd00118">
    <property type="entry name" value="LysM"/>
    <property type="match status" value="2"/>
</dbReference>
<dbReference type="SUPFAM" id="SSF51261">
    <property type="entry name" value="Duplicated hybrid motif"/>
    <property type="match status" value="1"/>
</dbReference>
<dbReference type="Pfam" id="PF01476">
    <property type="entry name" value="LysM"/>
    <property type="match status" value="2"/>
</dbReference>
<dbReference type="PANTHER" id="PTHR21666">
    <property type="entry name" value="PEPTIDASE-RELATED"/>
    <property type="match status" value="1"/>
</dbReference>
<proteinExistence type="predicted"/>
<dbReference type="Pfam" id="PF01551">
    <property type="entry name" value="Peptidase_M23"/>
    <property type="match status" value="1"/>
</dbReference>
<reference evidence="3 4" key="1">
    <citation type="journal article" date="2016" name="Nat. Commun.">
        <title>Thousands of microbial genomes shed light on interconnected biogeochemical processes in an aquifer system.</title>
        <authorList>
            <person name="Anantharaman K."/>
            <person name="Brown C.T."/>
            <person name="Hug L.A."/>
            <person name="Sharon I."/>
            <person name="Castelle C.J."/>
            <person name="Probst A.J."/>
            <person name="Thomas B.C."/>
            <person name="Singh A."/>
            <person name="Wilkins M.J."/>
            <person name="Karaoz U."/>
            <person name="Brodie E.L."/>
            <person name="Williams K.H."/>
            <person name="Hubbard S.S."/>
            <person name="Banfield J.F."/>
        </authorList>
    </citation>
    <scope>NUCLEOTIDE SEQUENCE [LARGE SCALE GENOMIC DNA]</scope>
</reference>
<sequence>MRRKIKMLGKDLVEFAKLWYWFLFLRGYRVFAKFEGLKDVIAKTLYRQRGRFARPFVHSAMAGVVAMGVTLAPVLAQSLPGVEKEVEEQPAAVSVMEAGETAMETIESDKVRDKVLDYTVQGGDTLGGIAAKFGVSTDTVRWENNLASINAIKPGQTLRILPVTGVRHKVTRGETVYSIAKKYNTDAQAIVDFPFNTFSDNETFALAVGQELIVPDGERPRDVPAAGSRNIAQRTPTAGAVSATGRFVWPIGGVITQRFSWYHKGLDIATANGTPVLAADAGTVIASGWPDRSGYGNRVEIDHGNGLKTRYAHLSRVDVVVGQTVNRGDRIGLEGSTGRSTGPHLHFEIIQIAGNVHLNPLQFLK</sequence>
<keyword evidence="1" id="KW-1133">Transmembrane helix</keyword>
<dbReference type="SMART" id="SM00257">
    <property type="entry name" value="LysM"/>
    <property type="match status" value="2"/>
</dbReference>
<dbReference type="EMBL" id="MEXH01000011">
    <property type="protein sequence ID" value="OGC92621.1"/>
    <property type="molecule type" value="Genomic_DNA"/>
</dbReference>
<comment type="caution">
    <text evidence="3">The sequence shown here is derived from an EMBL/GenBank/DDBJ whole genome shotgun (WGS) entry which is preliminary data.</text>
</comment>
<dbReference type="Gene3D" id="2.70.70.10">
    <property type="entry name" value="Glucose Permease (Domain IIA)"/>
    <property type="match status" value="1"/>
</dbReference>
<keyword evidence="1" id="KW-0812">Transmembrane</keyword>
<dbReference type="InterPro" id="IPR050570">
    <property type="entry name" value="Cell_wall_metabolism_enzyme"/>
</dbReference>
<evidence type="ECO:0000259" key="2">
    <source>
        <dbReference type="PROSITE" id="PS51782"/>
    </source>
</evidence>
<evidence type="ECO:0000313" key="4">
    <source>
        <dbReference type="Proteomes" id="UP000178176"/>
    </source>
</evidence>
<dbReference type="Gene3D" id="3.10.350.10">
    <property type="entry name" value="LysM domain"/>
    <property type="match status" value="2"/>
</dbReference>
<protein>
    <recommendedName>
        <fullName evidence="2">LysM domain-containing protein</fullName>
    </recommendedName>
</protein>
<dbReference type="InterPro" id="IPR036779">
    <property type="entry name" value="LysM_dom_sf"/>
</dbReference>
<dbReference type="SUPFAM" id="SSF54106">
    <property type="entry name" value="LysM domain"/>
    <property type="match status" value="2"/>
</dbReference>
<feature type="transmembrane region" description="Helical" evidence="1">
    <location>
        <begin position="56"/>
        <end position="76"/>
    </location>
</feature>
<evidence type="ECO:0000313" key="3">
    <source>
        <dbReference type="EMBL" id="OGC92621.1"/>
    </source>
</evidence>
<dbReference type="GO" id="GO:0004222">
    <property type="term" value="F:metalloendopeptidase activity"/>
    <property type="evidence" value="ECO:0007669"/>
    <property type="project" value="TreeGrafter"/>
</dbReference>
<accession>A0A1F4YF99</accession>
<dbReference type="InterPro" id="IPR016047">
    <property type="entry name" value="M23ase_b-sheet_dom"/>
</dbReference>
<name>A0A1F4YF99_9BACT</name>
<dbReference type="PROSITE" id="PS51782">
    <property type="entry name" value="LYSM"/>
    <property type="match status" value="2"/>
</dbReference>
<dbReference type="Proteomes" id="UP000178176">
    <property type="component" value="Unassembled WGS sequence"/>
</dbReference>
<dbReference type="CDD" id="cd12797">
    <property type="entry name" value="M23_peptidase"/>
    <property type="match status" value="1"/>
</dbReference>
<feature type="domain" description="LysM" evidence="2">
    <location>
        <begin position="166"/>
        <end position="214"/>
    </location>
</feature>
<dbReference type="InterPro" id="IPR018392">
    <property type="entry name" value="LysM"/>
</dbReference>
<keyword evidence="1" id="KW-0472">Membrane</keyword>
<dbReference type="PANTHER" id="PTHR21666:SF270">
    <property type="entry name" value="MUREIN HYDROLASE ACTIVATOR ENVC"/>
    <property type="match status" value="1"/>
</dbReference>
<evidence type="ECO:0000256" key="1">
    <source>
        <dbReference type="SAM" id="Phobius"/>
    </source>
</evidence>